<name>A0A9B0TKH7_CHRAS</name>
<evidence type="ECO:0000313" key="2">
    <source>
        <dbReference type="Proteomes" id="UP000504623"/>
    </source>
</evidence>
<dbReference type="PANTHER" id="PTHR36130:SF1">
    <property type="entry name" value="RIKEN CDNA 4933430I17 GENE"/>
    <property type="match status" value="1"/>
</dbReference>
<organism evidence="2 3">
    <name type="scientific">Chrysochloris asiatica</name>
    <name type="common">Cape golden mole</name>
    <dbReference type="NCBI Taxonomy" id="185453"/>
    <lineage>
        <taxon>Eukaryota</taxon>
        <taxon>Metazoa</taxon>
        <taxon>Chordata</taxon>
        <taxon>Craniata</taxon>
        <taxon>Vertebrata</taxon>
        <taxon>Euteleostomi</taxon>
        <taxon>Mammalia</taxon>
        <taxon>Eutheria</taxon>
        <taxon>Afrotheria</taxon>
        <taxon>Chrysochloridae</taxon>
        <taxon>Chrysochlorinae</taxon>
        <taxon>Chrysochloris</taxon>
    </lineage>
</organism>
<feature type="region of interest" description="Disordered" evidence="1">
    <location>
        <begin position="336"/>
        <end position="424"/>
    </location>
</feature>
<gene>
    <name evidence="3" type="primary">LOC102814840</name>
</gene>
<dbReference type="CTD" id="109313821"/>
<feature type="compositionally biased region" description="Polar residues" evidence="1">
    <location>
        <begin position="365"/>
        <end position="374"/>
    </location>
</feature>
<dbReference type="InterPro" id="IPR029134">
    <property type="entry name" value="DUF4647"/>
</dbReference>
<accession>A0A9B0TKH7</accession>
<dbReference type="OrthoDB" id="10033658at2759"/>
<dbReference type="Proteomes" id="UP000504623">
    <property type="component" value="Unplaced"/>
</dbReference>
<dbReference type="PANTHER" id="PTHR36130">
    <property type="entry name" value="RIKEN CDNA 4933430I17 GENE"/>
    <property type="match status" value="1"/>
</dbReference>
<dbReference type="AlphaFoldDB" id="A0A9B0TKH7"/>
<dbReference type="RefSeq" id="XP_006865792.1">
    <property type="nucleotide sequence ID" value="XM_006865730.1"/>
</dbReference>
<feature type="region of interest" description="Disordered" evidence="1">
    <location>
        <begin position="277"/>
        <end position="309"/>
    </location>
</feature>
<evidence type="ECO:0000256" key="1">
    <source>
        <dbReference type="SAM" id="MobiDB-lite"/>
    </source>
</evidence>
<protein>
    <submittedName>
        <fullName evidence="3">Uncharacterized protein C9orf43 homolog</fullName>
    </submittedName>
</protein>
<feature type="compositionally biased region" description="Basic and acidic residues" evidence="1">
    <location>
        <begin position="143"/>
        <end position="152"/>
    </location>
</feature>
<reference evidence="3" key="1">
    <citation type="submission" date="2025-08" db="UniProtKB">
        <authorList>
            <consortium name="RefSeq"/>
        </authorList>
    </citation>
    <scope>IDENTIFICATION</scope>
    <source>
        <tissue evidence="3">Spleen</tissue>
    </source>
</reference>
<dbReference type="Pfam" id="PF15504">
    <property type="entry name" value="DUF4647"/>
    <property type="match status" value="1"/>
</dbReference>
<feature type="compositionally biased region" description="Basic and acidic residues" evidence="1">
    <location>
        <begin position="86"/>
        <end position="102"/>
    </location>
</feature>
<feature type="region of interest" description="Disordered" evidence="1">
    <location>
        <begin position="143"/>
        <end position="169"/>
    </location>
</feature>
<feature type="compositionally biased region" description="Basic and acidic residues" evidence="1">
    <location>
        <begin position="299"/>
        <end position="309"/>
    </location>
</feature>
<dbReference type="GeneID" id="102814840"/>
<feature type="region of interest" description="Disordered" evidence="1">
    <location>
        <begin position="86"/>
        <end position="110"/>
    </location>
</feature>
<proteinExistence type="predicted"/>
<evidence type="ECO:0000313" key="3">
    <source>
        <dbReference type="RefSeq" id="XP_006865792.1"/>
    </source>
</evidence>
<keyword evidence="2" id="KW-1185">Reference proteome</keyword>
<sequence length="424" mass="47972">MNLPDENLWDETICNSVICQHPQCWAAIRRIERGNPRMLGSPYKTSLDMEDKLPVLTIVNIPDVPRPTRLAGSTLTKAHSLLSRGPKFDSRFQGRTQKHDKGLVSSSNGPPKVSVLNLNDTLLPCLHDVRNMAVIWIPEEPEKNRRREEEKSSSSYLSHKVVVPPPSPAHLSEPLSPIRMLSWPHTDMLPQDLLKDLLAEEGVTMLSPAMKIELAMMKKNRPMEKSRPDSAISSKMFLSVHRLTLQGKDHHSGVGRSKQPRGRVGAVSEKRIKLALWLPDPRKQQQQQQRKVKTPAQKQELKEETKSDTELWSTLYKHEVDTIYELVSGTELVRTESTKEDISAQGKVELESQTSSEEKTPKNLLDSTAETTWNPELKLLKIHQDSDDEEKEMLPLPSRAKSEDALEAQAEDITQGNPVREQDT</sequence>